<proteinExistence type="predicted"/>
<keyword evidence="2" id="KW-1185">Reference proteome</keyword>
<evidence type="ECO:0000313" key="2">
    <source>
        <dbReference type="Proteomes" id="UP000278035"/>
    </source>
</evidence>
<dbReference type="Proteomes" id="UP000278035">
    <property type="component" value="Chromosome"/>
</dbReference>
<dbReference type="RefSeq" id="WP_124729819.1">
    <property type="nucleotide sequence ID" value="NZ_CBCSKC010000008.1"/>
</dbReference>
<accession>A0A3G8LRS3</accession>
<dbReference type="OrthoDB" id="8564076at2"/>
<protein>
    <submittedName>
        <fullName evidence="1">Uncharacterized protein</fullName>
    </submittedName>
</protein>
<dbReference type="KEGG" id="slj:EGC82_05225"/>
<dbReference type="AlphaFoldDB" id="A0A3G8LRS3"/>
<name>A0A3G8LRS3_9GAMM</name>
<dbReference type="EMBL" id="CP034015">
    <property type="protein sequence ID" value="AZG72221.1"/>
    <property type="molecule type" value="Genomic_DNA"/>
</dbReference>
<gene>
    <name evidence="1" type="ORF">EGC82_05225</name>
</gene>
<organism evidence="1 2">
    <name type="scientific">Shewanella livingstonensis</name>
    <dbReference type="NCBI Taxonomy" id="150120"/>
    <lineage>
        <taxon>Bacteria</taxon>
        <taxon>Pseudomonadati</taxon>
        <taxon>Pseudomonadota</taxon>
        <taxon>Gammaproteobacteria</taxon>
        <taxon>Alteromonadales</taxon>
        <taxon>Shewanellaceae</taxon>
        <taxon>Shewanella</taxon>
    </lineage>
</organism>
<reference evidence="2" key="1">
    <citation type="submission" date="2018-11" db="EMBL/GenBank/DDBJ databases">
        <title>Shewanella sp. M2.</title>
        <authorList>
            <person name="Hwang Y.J."/>
            <person name="Hwang C.Y."/>
        </authorList>
    </citation>
    <scope>NUCLEOTIDE SEQUENCE [LARGE SCALE GENOMIC DNA]</scope>
    <source>
        <strain evidence="2">LMG 19866</strain>
    </source>
</reference>
<evidence type="ECO:0000313" key="1">
    <source>
        <dbReference type="EMBL" id="AZG72221.1"/>
    </source>
</evidence>
<sequence length="364" mass="41711">MPERTDATKNILGIEYQKLISLEYCLDSPPNKTVYIEYYGDVATDNESVEVKHHFGKGNLSSKHIDFWKTLYNLVDDRLAYDAFDSLKLHTTQSIKPDSIFYGWNTLEASEKLSRIKGIESNETISTQHSRIMSESDEILKEILGKLTIDSSQPKVEEKLDSLLSHSGIQFITSAYDKADFIEKMIGYITTKAIRNPNCWEVNINDFRDNNARFLRKYTQGVTAFPVTKIEEVNRGIDQKFLFEKQMHSVGFTVRKIDRAVNNYLRADNSKLKMLSTSVPPETIDNFTSELLDLLLETKESYEDYFESGEFACVKKASRDMYDKCLDIKDLTMDGVSGIHGYYFQGSVHGIVQAEYFCIPIVES</sequence>